<dbReference type="InterPro" id="IPR032466">
    <property type="entry name" value="Metal_Hydrolase"/>
</dbReference>
<evidence type="ECO:0000256" key="3">
    <source>
        <dbReference type="ARBA" id="ARBA00022801"/>
    </source>
</evidence>
<dbReference type="SUPFAM" id="SSF51556">
    <property type="entry name" value="Metallo-dependent hydrolases"/>
    <property type="match status" value="1"/>
</dbReference>
<proteinExistence type="inferred from homology"/>
<name>A0A9R1CTW7_9EURY</name>
<dbReference type="Gene3D" id="2.30.40.10">
    <property type="entry name" value="Urease, subunit C, domain 1"/>
    <property type="match status" value="1"/>
</dbReference>
<dbReference type="FunFam" id="3.20.20.140:FF:000174">
    <property type="entry name" value="Dihydropyrimidinase-related protein 2"/>
    <property type="match status" value="1"/>
</dbReference>
<dbReference type="InterPro" id="IPR050378">
    <property type="entry name" value="Metallo-dep_Hydrolases_sf"/>
</dbReference>
<keyword evidence="7" id="KW-1185">Reference proteome</keyword>
<gene>
    <name evidence="6" type="ORF">KM295_10640</name>
</gene>
<comment type="similarity">
    <text evidence="2">Belongs to the metallo-dependent hydrolases superfamily. Hydantoinase/dihydropyrimidinase family.</text>
</comment>
<protein>
    <submittedName>
        <fullName evidence="6">Amidohydrolase family protein</fullName>
    </submittedName>
</protein>
<feature type="domain" description="Amidohydrolase-related" evidence="5">
    <location>
        <begin position="71"/>
        <end position="456"/>
    </location>
</feature>
<sequence length="488" mass="53513">MTTYNKFKYKYVDGSTVSSNVVDTIIAGGTLVHPDRTVRSSIAIDDGTIVSIGNEGSLPDTERRIDATDKLVMPGMVDPHVHAHDETRALDSYETATKAAALGGITTFINFAWEGWEGEDSPYDPDTTILTGIERQRTAGEEEAVIDFGVHAVLVNETQSNLDHIEDAVHTGVSSFKVFTAYEIGLSNGFIDQVLGRIGELGAVGVFHTEDQSVCDQLTEKLRRENRGAPEDYPDSRPDYTEAMAADDIARMAQEAGAQYYGVHTTSRMAADVLERYQEDGSEIRAETCTHYTVHDDSIYGSLGNLPLMAPPIRSPDDVEAMFEHLRGGALSVVSTDHSSYKKESKQVDNWWDCDTFGVNSLQRSLPVFHDEAVVERGFSYPDLVRVMSTNPARTFGLSNKGSLDPGTDADIIVFDPSRTHTISAADNAAVSDFSIYEGADVTGWVEKTFVRGRLVADDGEIVADPGHGEFIERELPEWENSQQPLRG</sequence>
<keyword evidence="4" id="KW-0665">Pyrimidine biosynthesis</keyword>
<dbReference type="GO" id="GO:0005829">
    <property type="term" value="C:cytosol"/>
    <property type="evidence" value="ECO:0007669"/>
    <property type="project" value="TreeGrafter"/>
</dbReference>
<reference evidence="6" key="1">
    <citation type="journal article" date="2023" name="Front. Microbiol.">
        <title>Genomic-based phylogenetic and metabolic analyses of the genus Natronomonas, and description of Natronomonas aquatica sp. nov.</title>
        <authorList>
            <person name="Garcia-Roldan A."/>
            <person name="Duran-Viseras A."/>
            <person name="de la Haba R.R."/>
            <person name="Corral P."/>
            <person name="Sanchez-Porro C."/>
            <person name="Ventosa A."/>
        </authorList>
    </citation>
    <scope>NUCLEOTIDE SEQUENCE</scope>
    <source>
        <strain evidence="6">F2-12</strain>
    </source>
</reference>
<dbReference type="Pfam" id="PF01979">
    <property type="entry name" value="Amidohydro_1"/>
    <property type="match status" value="1"/>
</dbReference>
<evidence type="ECO:0000256" key="4">
    <source>
        <dbReference type="ARBA" id="ARBA00022975"/>
    </source>
</evidence>
<comment type="cofactor">
    <cofactor evidence="1">
        <name>Zn(2+)</name>
        <dbReference type="ChEBI" id="CHEBI:29105"/>
    </cofactor>
</comment>
<evidence type="ECO:0000256" key="2">
    <source>
        <dbReference type="ARBA" id="ARBA00008829"/>
    </source>
</evidence>
<accession>A0A9R1CTW7</accession>
<evidence type="ECO:0000313" key="6">
    <source>
        <dbReference type="EMBL" id="MCQ4333930.1"/>
    </source>
</evidence>
<evidence type="ECO:0000259" key="5">
    <source>
        <dbReference type="Pfam" id="PF01979"/>
    </source>
</evidence>
<keyword evidence="3" id="KW-0378">Hydrolase</keyword>
<evidence type="ECO:0000313" key="7">
    <source>
        <dbReference type="Proteomes" id="UP001139494"/>
    </source>
</evidence>
<dbReference type="Gene3D" id="3.20.20.140">
    <property type="entry name" value="Metal-dependent hydrolases"/>
    <property type="match status" value="1"/>
</dbReference>
<dbReference type="GO" id="GO:0006221">
    <property type="term" value="P:pyrimidine nucleotide biosynthetic process"/>
    <property type="evidence" value="ECO:0007669"/>
    <property type="project" value="UniProtKB-KW"/>
</dbReference>
<dbReference type="EMBL" id="JAHLKM010000014">
    <property type="protein sequence ID" value="MCQ4333930.1"/>
    <property type="molecule type" value="Genomic_DNA"/>
</dbReference>
<evidence type="ECO:0000256" key="1">
    <source>
        <dbReference type="ARBA" id="ARBA00001947"/>
    </source>
</evidence>
<dbReference type="PANTHER" id="PTHR11647:SF1">
    <property type="entry name" value="COLLAPSIN RESPONSE MEDIATOR PROTEIN"/>
    <property type="match status" value="1"/>
</dbReference>
<dbReference type="InterPro" id="IPR011059">
    <property type="entry name" value="Metal-dep_hydrolase_composite"/>
</dbReference>
<dbReference type="InterPro" id="IPR006680">
    <property type="entry name" value="Amidohydro-rel"/>
</dbReference>
<dbReference type="SUPFAM" id="SSF51338">
    <property type="entry name" value="Composite domain of metallo-dependent hydrolases"/>
    <property type="match status" value="1"/>
</dbReference>
<dbReference type="PANTHER" id="PTHR11647">
    <property type="entry name" value="HYDRANTOINASE/DIHYDROPYRIMIDINASE FAMILY MEMBER"/>
    <property type="match status" value="1"/>
</dbReference>
<dbReference type="Proteomes" id="UP001139494">
    <property type="component" value="Unassembled WGS sequence"/>
</dbReference>
<organism evidence="6 7">
    <name type="scientific">Natronomonas aquatica</name>
    <dbReference type="NCBI Taxonomy" id="2841590"/>
    <lineage>
        <taxon>Archaea</taxon>
        <taxon>Methanobacteriati</taxon>
        <taxon>Methanobacteriota</taxon>
        <taxon>Stenosarchaea group</taxon>
        <taxon>Halobacteria</taxon>
        <taxon>Halobacteriales</taxon>
        <taxon>Natronomonadaceae</taxon>
        <taxon>Natronomonas</taxon>
    </lineage>
</organism>
<comment type="caution">
    <text evidence="6">The sequence shown here is derived from an EMBL/GenBank/DDBJ whole genome shotgun (WGS) entry which is preliminary data.</text>
</comment>
<dbReference type="GO" id="GO:0016812">
    <property type="term" value="F:hydrolase activity, acting on carbon-nitrogen (but not peptide) bonds, in cyclic amides"/>
    <property type="evidence" value="ECO:0007669"/>
    <property type="project" value="TreeGrafter"/>
</dbReference>
<dbReference type="AlphaFoldDB" id="A0A9R1CTW7"/>